<evidence type="ECO:0000256" key="3">
    <source>
        <dbReference type="ARBA" id="ARBA00022862"/>
    </source>
</evidence>
<dbReference type="PROSITE" id="PS51352">
    <property type="entry name" value="THIOREDOXIN_2"/>
    <property type="match status" value="1"/>
</dbReference>
<organism evidence="9">
    <name type="scientific">Sporolactobacillus sp. Y61</name>
    <dbReference type="NCBI Taxonomy" id="3160863"/>
    <lineage>
        <taxon>Bacteria</taxon>
        <taxon>Bacillati</taxon>
        <taxon>Bacillota</taxon>
        <taxon>Bacilli</taxon>
        <taxon>Bacillales</taxon>
        <taxon>Sporolactobacillaceae</taxon>
        <taxon>Sporolactobacillus</taxon>
    </lineage>
</organism>
<gene>
    <name evidence="9" type="ORF">ABNN70_05050</name>
</gene>
<sequence length="182" mass="20404">MAERLVSAKAPQFKLDCVNPDGSFGKADLEENIRNGVWTVFFFYPMDFTFVCPTEITAFSDRYEDFKKLNADIIGCSCDTIYTHQQWMKTSRKEGGIGKINFRLAADHTHEAAEKYGVLIEEEGVALRGLFIIDPSGNLRYSVVNDNNIGRSVDETLRVLQALQTGGMCPANWQPGDDTLHV</sequence>
<keyword evidence="5" id="KW-1015">Disulfide bond</keyword>
<dbReference type="GO" id="GO:0045454">
    <property type="term" value="P:cell redox homeostasis"/>
    <property type="evidence" value="ECO:0007669"/>
    <property type="project" value="TreeGrafter"/>
</dbReference>
<name>A0AAU8IH35_9BACL</name>
<dbReference type="GO" id="GO:0006979">
    <property type="term" value="P:response to oxidative stress"/>
    <property type="evidence" value="ECO:0007669"/>
    <property type="project" value="TreeGrafter"/>
</dbReference>
<dbReference type="EC" id="1.11.1.-" evidence="9"/>
<dbReference type="InterPro" id="IPR000866">
    <property type="entry name" value="AhpC/TSA"/>
</dbReference>
<dbReference type="PANTHER" id="PTHR10681">
    <property type="entry name" value="THIOREDOXIN PEROXIDASE"/>
    <property type="match status" value="1"/>
</dbReference>
<feature type="domain" description="Thioredoxin" evidence="8">
    <location>
        <begin position="4"/>
        <end position="165"/>
    </location>
</feature>
<evidence type="ECO:0000256" key="7">
    <source>
        <dbReference type="PIRSR" id="PIRSR000239-1"/>
    </source>
</evidence>
<dbReference type="AlphaFoldDB" id="A0AAU8IH35"/>
<keyword evidence="6" id="KW-0676">Redox-active center</keyword>
<dbReference type="CDD" id="cd03015">
    <property type="entry name" value="PRX_Typ2cys"/>
    <property type="match status" value="1"/>
</dbReference>
<dbReference type="GO" id="GO:0042744">
    <property type="term" value="P:hydrogen peroxide catabolic process"/>
    <property type="evidence" value="ECO:0007669"/>
    <property type="project" value="TreeGrafter"/>
</dbReference>
<dbReference type="EMBL" id="CP159510">
    <property type="protein sequence ID" value="XCJ17845.1"/>
    <property type="molecule type" value="Genomic_DNA"/>
</dbReference>
<evidence type="ECO:0000256" key="5">
    <source>
        <dbReference type="ARBA" id="ARBA00023157"/>
    </source>
</evidence>
<protein>
    <submittedName>
        <fullName evidence="9">Peroxiredoxin</fullName>
        <ecNumber evidence="9">1.11.1.-</ecNumber>
    </submittedName>
</protein>
<dbReference type="InterPro" id="IPR019479">
    <property type="entry name" value="Peroxiredoxin_C"/>
</dbReference>
<dbReference type="SUPFAM" id="SSF52833">
    <property type="entry name" value="Thioredoxin-like"/>
    <property type="match status" value="1"/>
</dbReference>
<dbReference type="Pfam" id="PF00578">
    <property type="entry name" value="AhpC-TSA"/>
    <property type="match status" value="1"/>
</dbReference>
<dbReference type="Pfam" id="PF10417">
    <property type="entry name" value="1-cysPrx_C"/>
    <property type="match status" value="1"/>
</dbReference>
<dbReference type="Gene3D" id="3.40.30.10">
    <property type="entry name" value="Glutaredoxin"/>
    <property type="match status" value="1"/>
</dbReference>
<dbReference type="RefSeq" id="WP_129928393.1">
    <property type="nucleotide sequence ID" value="NZ_CP159510.1"/>
</dbReference>
<evidence type="ECO:0000256" key="4">
    <source>
        <dbReference type="ARBA" id="ARBA00023002"/>
    </source>
</evidence>
<keyword evidence="3" id="KW-0049">Antioxidant</keyword>
<dbReference type="GO" id="GO:0008379">
    <property type="term" value="F:thioredoxin peroxidase activity"/>
    <property type="evidence" value="ECO:0007669"/>
    <property type="project" value="TreeGrafter"/>
</dbReference>
<dbReference type="PANTHER" id="PTHR10681:SF121">
    <property type="entry name" value="ALKYL HYDROPEROXIDE REDUCTASE C"/>
    <property type="match status" value="1"/>
</dbReference>
<keyword evidence="4 9" id="KW-0560">Oxidoreductase</keyword>
<dbReference type="InterPro" id="IPR050217">
    <property type="entry name" value="Peroxiredoxin"/>
</dbReference>
<reference evidence="9" key="1">
    <citation type="submission" date="2024-06" db="EMBL/GenBank/DDBJ databases">
        <authorList>
            <person name="Fan A."/>
            <person name="Zhang F.Y."/>
            <person name="Zhang L."/>
        </authorList>
    </citation>
    <scope>NUCLEOTIDE SEQUENCE</scope>
    <source>
        <strain evidence="9">Y61</strain>
    </source>
</reference>
<feature type="active site" description="Cysteine sulfenic acid (-SOH) intermediate; for peroxidase activity" evidence="7">
    <location>
        <position position="52"/>
    </location>
</feature>
<evidence type="ECO:0000256" key="2">
    <source>
        <dbReference type="ARBA" id="ARBA00022559"/>
    </source>
</evidence>
<dbReference type="GO" id="GO:0033554">
    <property type="term" value="P:cellular response to stress"/>
    <property type="evidence" value="ECO:0007669"/>
    <property type="project" value="TreeGrafter"/>
</dbReference>
<dbReference type="FunFam" id="3.40.30.10:FF:000101">
    <property type="entry name" value="2-cys peroxiredoxin"/>
    <property type="match status" value="1"/>
</dbReference>
<keyword evidence="2 9" id="KW-0575">Peroxidase</keyword>
<dbReference type="GO" id="GO:0005829">
    <property type="term" value="C:cytosol"/>
    <property type="evidence" value="ECO:0007669"/>
    <property type="project" value="TreeGrafter"/>
</dbReference>
<accession>A0AAU8IH35</accession>
<evidence type="ECO:0000259" key="8">
    <source>
        <dbReference type="PROSITE" id="PS51352"/>
    </source>
</evidence>
<evidence type="ECO:0000256" key="1">
    <source>
        <dbReference type="ARBA" id="ARBA00009796"/>
    </source>
</evidence>
<dbReference type="PIRSF" id="PIRSF000239">
    <property type="entry name" value="AHPC"/>
    <property type="match status" value="1"/>
</dbReference>
<proteinExistence type="inferred from homology"/>
<dbReference type="InterPro" id="IPR013766">
    <property type="entry name" value="Thioredoxin_domain"/>
</dbReference>
<dbReference type="InterPro" id="IPR024706">
    <property type="entry name" value="Peroxiredoxin_AhpC-typ"/>
</dbReference>
<evidence type="ECO:0000256" key="6">
    <source>
        <dbReference type="ARBA" id="ARBA00023284"/>
    </source>
</evidence>
<comment type="similarity">
    <text evidence="1">Belongs to the peroxiredoxin family. AhpC/Prx1 subfamily.</text>
</comment>
<dbReference type="InterPro" id="IPR036249">
    <property type="entry name" value="Thioredoxin-like_sf"/>
</dbReference>
<evidence type="ECO:0000313" key="9">
    <source>
        <dbReference type="EMBL" id="XCJ17845.1"/>
    </source>
</evidence>